<name>A0A9X3Z449_9BACL</name>
<evidence type="ECO:0000313" key="3">
    <source>
        <dbReference type="Proteomes" id="UP001151071"/>
    </source>
</evidence>
<keyword evidence="1" id="KW-0732">Signal</keyword>
<gene>
    <name evidence="2" type="ORF">O3V59_12755</name>
</gene>
<accession>A0A9X3Z449</accession>
<feature type="chain" id="PRO_5040953001" evidence="1">
    <location>
        <begin position="24"/>
        <end position="243"/>
    </location>
</feature>
<dbReference type="PROSITE" id="PS51257">
    <property type="entry name" value="PROKAR_LIPOPROTEIN"/>
    <property type="match status" value="1"/>
</dbReference>
<organism evidence="2 3">
    <name type="scientific">Brevibacillus thermoruber</name>
    <dbReference type="NCBI Taxonomy" id="33942"/>
    <lineage>
        <taxon>Bacteria</taxon>
        <taxon>Bacillati</taxon>
        <taxon>Bacillota</taxon>
        <taxon>Bacilli</taxon>
        <taxon>Bacillales</taxon>
        <taxon>Paenibacillaceae</taxon>
        <taxon>Brevibacillus</taxon>
    </lineage>
</organism>
<evidence type="ECO:0000313" key="2">
    <source>
        <dbReference type="EMBL" id="MDA5109235.1"/>
    </source>
</evidence>
<dbReference type="EMBL" id="JAPYYP010000015">
    <property type="protein sequence ID" value="MDA5109235.1"/>
    <property type="molecule type" value="Genomic_DNA"/>
</dbReference>
<feature type="signal peptide" evidence="1">
    <location>
        <begin position="1"/>
        <end position="23"/>
    </location>
</feature>
<proteinExistence type="predicted"/>
<sequence length="243" mass="27081">MKHMVLLLLGMSLLSAGCSPVQTHGDDTPVASTNAEQETTIPLSFEEVKVEQQVTLLDRGIIKQVVKQEHLDTAKLFAFLKANEDPNRLFGGIQIGDVLYEFGDVGALPYVDKLEIQKSSLFQKSVIEVKGLCGANCPFRYYITIEEAKPSILLFLNEPVADIADLDQDGVEEIVTSYGSPGVFETRIYTWRDNRIVSANLNKLAKARSVWYTRPLFQVQSGIDSAIKTYRYTSKGLSLVTER</sequence>
<dbReference type="AlphaFoldDB" id="A0A9X3Z449"/>
<comment type="caution">
    <text evidence="2">The sequence shown here is derived from an EMBL/GenBank/DDBJ whole genome shotgun (WGS) entry which is preliminary data.</text>
</comment>
<keyword evidence="3" id="KW-1185">Reference proteome</keyword>
<reference evidence="2" key="1">
    <citation type="submission" date="2022-12" db="EMBL/GenBank/DDBJ databases">
        <title>Draft genome sequence of the thermophilic strain Brevibacillus thermoruber HT42, isolated from Los Humeros, Puebla, Mexico, with biotechnological potential.</title>
        <authorList>
            <person name="Lara Sanchez J."/>
            <person name="Solis Palacios R."/>
            <person name="Bustos Baena A.S."/>
            <person name="Ruz Baez A.E."/>
            <person name="Espinosa Luna G."/>
            <person name="Oliart Ros R.M."/>
        </authorList>
    </citation>
    <scope>NUCLEOTIDE SEQUENCE</scope>
    <source>
        <strain evidence="2">HT42</strain>
    </source>
</reference>
<dbReference type="RefSeq" id="WP_065068272.1">
    <property type="nucleotide sequence ID" value="NZ_JAPYYP010000015.1"/>
</dbReference>
<protein>
    <submittedName>
        <fullName evidence="2">Uncharacterized protein</fullName>
    </submittedName>
</protein>
<evidence type="ECO:0000256" key="1">
    <source>
        <dbReference type="SAM" id="SignalP"/>
    </source>
</evidence>
<dbReference type="Proteomes" id="UP001151071">
    <property type="component" value="Unassembled WGS sequence"/>
</dbReference>